<dbReference type="RefSeq" id="WP_011640850.1">
    <property type="nucleotide sequence ID" value="NC_008346.1"/>
</dbReference>
<evidence type="ECO:0000313" key="2">
    <source>
        <dbReference type="EMBL" id="ABI68751.1"/>
    </source>
</evidence>
<dbReference type="OrthoDB" id="1701386at2"/>
<dbReference type="eggNOG" id="COG1950">
    <property type="taxonomic scope" value="Bacteria"/>
</dbReference>
<evidence type="ECO:0008006" key="4">
    <source>
        <dbReference type="Google" id="ProtNLM"/>
    </source>
</evidence>
<dbReference type="PANTHER" id="PTHR37309">
    <property type="entry name" value="SLR0284 PROTEIN"/>
    <property type="match status" value="1"/>
</dbReference>
<accession>Q0AX03</accession>
<keyword evidence="3" id="KW-1185">Reference proteome</keyword>
<feature type="transmembrane region" description="Helical" evidence="1">
    <location>
        <begin position="85"/>
        <end position="104"/>
    </location>
</feature>
<organism evidence="2 3">
    <name type="scientific">Syntrophomonas wolfei subsp. wolfei (strain DSM 2245B / Goettingen)</name>
    <dbReference type="NCBI Taxonomy" id="335541"/>
    <lineage>
        <taxon>Bacteria</taxon>
        <taxon>Bacillati</taxon>
        <taxon>Bacillota</taxon>
        <taxon>Clostridia</taxon>
        <taxon>Eubacteriales</taxon>
        <taxon>Syntrophomonadaceae</taxon>
        <taxon>Syntrophomonas</taxon>
    </lineage>
</organism>
<name>Q0AX03_SYNWW</name>
<feature type="transmembrane region" description="Helical" evidence="1">
    <location>
        <begin position="62"/>
        <end position="79"/>
    </location>
</feature>
<dbReference type="EMBL" id="CP000448">
    <property type="protein sequence ID" value="ABI68751.1"/>
    <property type="molecule type" value="Genomic_DNA"/>
</dbReference>
<dbReference type="InterPro" id="IPR007165">
    <property type="entry name" value="Phage_holin_4_2"/>
</dbReference>
<feature type="transmembrane region" description="Helical" evidence="1">
    <location>
        <begin position="5"/>
        <end position="22"/>
    </location>
</feature>
<keyword evidence="1" id="KW-1133">Transmembrane helix</keyword>
<dbReference type="Pfam" id="PF04020">
    <property type="entry name" value="Phage_holin_4_2"/>
    <property type="match status" value="1"/>
</dbReference>
<protein>
    <recommendedName>
        <fullName evidence="4">Phage holin family protein</fullName>
    </recommendedName>
</protein>
<dbReference type="Proteomes" id="UP000001968">
    <property type="component" value="Chromosome"/>
</dbReference>
<keyword evidence="1" id="KW-0812">Transmembrane</keyword>
<feature type="transmembrane region" description="Helical" evidence="1">
    <location>
        <begin position="28"/>
        <end position="50"/>
    </location>
</feature>
<evidence type="ECO:0000313" key="3">
    <source>
        <dbReference type="Proteomes" id="UP000001968"/>
    </source>
</evidence>
<proteinExistence type="predicted"/>
<keyword evidence="1" id="KW-0472">Membrane</keyword>
<dbReference type="HOGENOM" id="CLU_159834_0_0_9"/>
<gene>
    <name evidence="2" type="ordered locus">Swol_1444</name>
</gene>
<evidence type="ECO:0000256" key="1">
    <source>
        <dbReference type="SAM" id="Phobius"/>
    </source>
</evidence>
<sequence length="109" mass="11272">MIGAIVRFVVSALVLLLVGYLLPGISVAGFTGALIAAIVIALLGYAAEAILGTRISPRSRGLVGFITAAIVIYLAQFIIPNYLSVSLLGSLLAAFVIGLVDAFVPTELR</sequence>
<dbReference type="PANTHER" id="PTHR37309:SF1">
    <property type="entry name" value="SLR0284 PROTEIN"/>
    <property type="match status" value="1"/>
</dbReference>
<reference evidence="3" key="1">
    <citation type="journal article" date="2010" name="Environ. Microbiol.">
        <title>The genome of Syntrophomonas wolfei: new insights into syntrophic metabolism and biohydrogen production.</title>
        <authorList>
            <person name="Sieber J.R."/>
            <person name="Sims D.R."/>
            <person name="Han C."/>
            <person name="Kim E."/>
            <person name="Lykidis A."/>
            <person name="Lapidus A.L."/>
            <person name="McDonnald E."/>
            <person name="Rohlin L."/>
            <person name="Culley D.E."/>
            <person name="Gunsalus R."/>
            <person name="McInerney M.J."/>
        </authorList>
    </citation>
    <scope>NUCLEOTIDE SEQUENCE [LARGE SCALE GENOMIC DNA]</scope>
    <source>
        <strain evidence="3">DSM 2245B / Goettingen</strain>
    </source>
</reference>
<dbReference type="KEGG" id="swo:Swol_1444"/>
<dbReference type="STRING" id="335541.Swol_1444"/>
<dbReference type="AlphaFoldDB" id="Q0AX03"/>